<keyword evidence="1" id="KW-0812">Transmembrane</keyword>
<dbReference type="EMBL" id="QYOH01000042">
    <property type="protein sequence ID" value="TXU31005.1"/>
    <property type="molecule type" value="Genomic_DNA"/>
</dbReference>
<evidence type="ECO:0000313" key="3">
    <source>
        <dbReference type="Proteomes" id="UP000460654"/>
    </source>
</evidence>
<accession>A0A8T9CNZ8</accession>
<dbReference type="Proteomes" id="UP000460654">
    <property type="component" value="Unassembled WGS sequence"/>
</dbReference>
<protein>
    <submittedName>
        <fullName evidence="2">Uncharacterized protein</fullName>
    </submittedName>
</protein>
<dbReference type="RefSeq" id="WP_148462377.1">
    <property type="nucleotide sequence ID" value="NZ_QYOH01000042.1"/>
</dbReference>
<keyword evidence="1" id="KW-0472">Membrane</keyword>
<sequence>MWHTLLNWHSGTEWSAVSALGSVVSALGSILTVILGFWAMNVWRRQEALKAKMALKMAVADYSNALSQLPLFLSRNVRIEKRAELRELSHKLNAINNAFLICEHMLEKYPSVNSGCRSLSVAHKEYIRMRDNSIQAKYICHNILSEPFVFK</sequence>
<organism evidence="2 3">
    <name type="scientific">Escherichia coli</name>
    <dbReference type="NCBI Taxonomy" id="562"/>
    <lineage>
        <taxon>Bacteria</taxon>
        <taxon>Pseudomonadati</taxon>
        <taxon>Pseudomonadota</taxon>
        <taxon>Gammaproteobacteria</taxon>
        <taxon>Enterobacterales</taxon>
        <taxon>Enterobacteriaceae</taxon>
        <taxon>Escherichia</taxon>
    </lineage>
</organism>
<keyword evidence="1" id="KW-1133">Transmembrane helix</keyword>
<reference evidence="2 3" key="1">
    <citation type="submission" date="2018-09" db="EMBL/GenBank/DDBJ databases">
        <title>Persistent metagenomic signatures of early life antibiotic treatment in the infant gut microbiota and resistome.</title>
        <authorList>
            <person name="Gasparrini A.J."/>
        </authorList>
    </citation>
    <scope>NUCLEOTIDE SEQUENCE [LARGE SCALE GENOMIC DNA]</scope>
    <source>
        <strain evidence="2 3">T0181B.E-10</strain>
    </source>
</reference>
<evidence type="ECO:0000256" key="1">
    <source>
        <dbReference type="SAM" id="Phobius"/>
    </source>
</evidence>
<proteinExistence type="predicted"/>
<name>A0A8T9CNZ8_ECOLX</name>
<evidence type="ECO:0000313" key="2">
    <source>
        <dbReference type="EMBL" id="TXU31005.1"/>
    </source>
</evidence>
<feature type="transmembrane region" description="Helical" evidence="1">
    <location>
        <begin position="20"/>
        <end position="43"/>
    </location>
</feature>
<comment type="caution">
    <text evidence="2">The sequence shown here is derived from an EMBL/GenBank/DDBJ whole genome shotgun (WGS) entry which is preliminary data.</text>
</comment>
<gene>
    <name evidence="2" type="ORF">D4N09_22625</name>
</gene>
<dbReference type="AlphaFoldDB" id="A0A8T9CNZ8"/>